<accession>A0ABQ3ZIK6</accession>
<gene>
    <name evidence="1" type="ORF">Ahu01nite_015270</name>
</gene>
<name>A0ABQ3ZIK6_9ACTN</name>
<dbReference type="Proteomes" id="UP000603200">
    <property type="component" value="Unassembled WGS sequence"/>
</dbReference>
<dbReference type="RefSeq" id="WP_203835692.1">
    <property type="nucleotide sequence ID" value="NZ_BAAATV010000030.1"/>
</dbReference>
<keyword evidence="2" id="KW-1185">Reference proteome</keyword>
<organism evidence="1 2">
    <name type="scientific">Winogradskya humida</name>
    <dbReference type="NCBI Taxonomy" id="113566"/>
    <lineage>
        <taxon>Bacteria</taxon>
        <taxon>Bacillati</taxon>
        <taxon>Actinomycetota</taxon>
        <taxon>Actinomycetes</taxon>
        <taxon>Micromonosporales</taxon>
        <taxon>Micromonosporaceae</taxon>
        <taxon>Winogradskya</taxon>
    </lineage>
</organism>
<evidence type="ECO:0000313" key="1">
    <source>
        <dbReference type="EMBL" id="GIE18425.1"/>
    </source>
</evidence>
<proteinExistence type="predicted"/>
<sequence>MESTVAIRNPPTGNSKTWRILHTDYCRPLKTFPETISTVIARHFYKIACE</sequence>
<comment type="caution">
    <text evidence="1">The sequence shown here is derived from an EMBL/GenBank/DDBJ whole genome shotgun (WGS) entry which is preliminary data.</text>
</comment>
<evidence type="ECO:0000313" key="2">
    <source>
        <dbReference type="Proteomes" id="UP000603200"/>
    </source>
</evidence>
<protein>
    <submittedName>
        <fullName evidence="1">Uncharacterized protein</fullName>
    </submittedName>
</protein>
<reference evidence="1 2" key="1">
    <citation type="submission" date="2021-01" db="EMBL/GenBank/DDBJ databases">
        <title>Whole genome shotgun sequence of Actinoplanes humidus NBRC 14915.</title>
        <authorList>
            <person name="Komaki H."/>
            <person name="Tamura T."/>
        </authorList>
    </citation>
    <scope>NUCLEOTIDE SEQUENCE [LARGE SCALE GENOMIC DNA]</scope>
    <source>
        <strain evidence="1 2">NBRC 14915</strain>
    </source>
</reference>
<dbReference type="EMBL" id="BOMN01000018">
    <property type="protein sequence ID" value="GIE18425.1"/>
    <property type="molecule type" value="Genomic_DNA"/>
</dbReference>